<evidence type="ECO:0000313" key="6">
    <source>
        <dbReference type="EMBL" id="CDT53412.1"/>
    </source>
</evidence>
<keyword evidence="1" id="KW-0285">Flavoprotein</keyword>
<dbReference type="GO" id="GO:0016491">
    <property type="term" value="F:oxidoreductase activity"/>
    <property type="evidence" value="ECO:0007669"/>
    <property type="project" value="InterPro"/>
</dbReference>
<dbReference type="InterPro" id="IPR005025">
    <property type="entry name" value="FMN_Rdtase-like_dom"/>
</dbReference>
<accession>A0A068ZY10</accession>
<dbReference type="EMBL" id="LK932468">
    <property type="protein sequence ID" value="CDS83584.1"/>
    <property type="molecule type" value="Genomic_DNA"/>
</dbReference>
<dbReference type="Pfam" id="PF03358">
    <property type="entry name" value="FMN_red"/>
    <property type="match status" value="1"/>
</dbReference>
<evidence type="ECO:0000256" key="1">
    <source>
        <dbReference type="ARBA" id="ARBA00022630"/>
    </source>
</evidence>
<reference evidence="4" key="1">
    <citation type="submission" date="2014-07" db="EMBL/GenBank/DDBJ databases">
        <authorList>
            <person name="Monot Marc"/>
        </authorList>
    </citation>
    <scope>NUCLEOTIDE SEQUENCE</scope>
    <source>
        <strain evidence="6">7032989</strain>
        <strain evidence="5">7032994</strain>
    </source>
</reference>
<proteinExistence type="predicted"/>
<dbReference type="SUPFAM" id="SSF52218">
    <property type="entry name" value="Flavoproteins"/>
    <property type="match status" value="1"/>
</dbReference>
<name>A0A068ZY10_CLODI</name>
<evidence type="ECO:0000256" key="2">
    <source>
        <dbReference type="ARBA" id="ARBA00022643"/>
    </source>
</evidence>
<evidence type="ECO:0000313" key="5">
    <source>
        <dbReference type="EMBL" id="CDS83681.1"/>
    </source>
</evidence>
<evidence type="ECO:0000313" key="4">
    <source>
        <dbReference type="EMBL" id="CDS83584.1"/>
    </source>
</evidence>
<dbReference type="EMBL" id="LK932351">
    <property type="protein sequence ID" value="CDS83681.1"/>
    <property type="molecule type" value="Genomic_DNA"/>
</dbReference>
<keyword evidence="2" id="KW-0288">FMN</keyword>
<protein>
    <submittedName>
        <fullName evidence="4">Putative reductase</fullName>
    </submittedName>
</protein>
<dbReference type="RefSeq" id="WP_021366169.1">
    <property type="nucleotide sequence ID" value="NZ_BBYB01000040.1"/>
</dbReference>
<evidence type="ECO:0000259" key="3">
    <source>
        <dbReference type="Pfam" id="PF03358"/>
    </source>
</evidence>
<dbReference type="InterPro" id="IPR029039">
    <property type="entry name" value="Flavoprotein-like_sf"/>
</dbReference>
<dbReference type="PANTHER" id="PTHR43278">
    <property type="entry name" value="NAD(P)H-DEPENDENT FMN-CONTAINING OXIDOREDUCTASE YWQN-RELATED"/>
    <property type="match status" value="1"/>
</dbReference>
<dbReference type="InterPro" id="IPR051796">
    <property type="entry name" value="ISF_SsuE-like"/>
</dbReference>
<dbReference type="EMBL" id="LK933238">
    <property type="protein sequence ID" value="CDT53412.1"/>
    <property type="molecule type" value="Genomic_DNA"/>
</dbReference>
<gene>
    <name evidence="6" type="ORF">BN1095_550029</name>
    <name evidence="4" type="ORF">BN1096_190003</name>
    <name evidence="5" type="ORF">BN1097_170003</name>
</gene>
<dbReference type="AlphaFoldDB" id="A0A068ZY10"/>
<feature type="domain" description="NADPH-dependent FMN reductase-like" evidence="3">
    <location>
        <begin position="1"/>
        <end position="130"/>
    </location>
</feature>
<dbReference type="Gene3D" id="3.40.50.360">
    <property type="match status" value="1"/>
</dbReference>
<organism evidence="4">
    <name type="scientific">Clostridioides difficile</name>
    <name type="common">Peptoclostridium difficile</name>
    <dbReference type="NCBI Taxonomy" id="1496"/>
    <lineage>
        <taxon>Bacteria</taxon>
        <taxon>Bacillati</taxon>
        <taxon>Bacillota</taxon>
        <taxon>Clostridia</taxon>
        <taxon>Peptostreptococcales</taxon>
        <taxon>Peptostreptococcaceae</taxon>
        <taxon>Clostridioides</taxon>
    </lineage>
</organism>
<sequence>MIITVVNGSPRKNGATSKVLTYLYKDIERLIPDVKINYFDLSEVNPSYCIGCLNCYKMGKCINQNDKVEYIHDIITKSDGVIFGSPTYGSSVTGLFKVFTDRAHMMLERLLYRKPCIAVTTYENARGSKAISFIKSMVLDSGGYVCGSLSIKTGFNQNPITEKVESKIQKVSKKFIYCIEEKKNPPVLSQIYNFIAINAVLKPMAFKDIEQYKGIIDRWEEQGII</sequence>
<dbReference type="PANTHER" id="PTHR43278:SF4">
    <property type="entry name" value="NAD(P)H-DEPENDENT FMN-CONTAINING OXIDOREDUCTASE YWQN-RELATED"/>
    <property type="match status" value="1"/>
</dbReference>